<evidence type="ECO:0000256" key="1">
    <source>
        <dbReference type="SAM" id="MobiDB-lite"/>
    </source>
</evidence>
<feature type="compositionally biased region" description="Polar residues" evidence="1">
    <location>
        <begin position="155"/>
        <end position="168"/>
    </location>
</feature>
<feature type="region of interest" description="Disordered" evidence="1">
    <location>
        <begin position="1"/>
        <end position="37"/>
    </location>
</feature>
<name>A0AAV2I9T5_LYMST</name>
<dbReference type="Proteomes" id="UP001497497">
    <property type="component" value="Unassembled WGS sequence"/>
</dbReference>
<feature type="compositionally biased region" description="Basic and acidic residues" evidence="1">
    <location>
        <begin position="1"/>
        <end position="10"/>
    </location>
</feature>
<accession>A0AAV2I9T5</accession>
<sequence length="175" mass="19908">VKHEPSRKSYDISSLINPDDSGKSSPHERRCDITSAGRPPLYTYKKAEIEKAAHLQFQREKTLLSNSQMGYHHRSMPMPSSLHQHHHFHHHYYRHQLMLAADSMNRKSFSERLSPPPPPLALSLSTTSSLSRLLPSTSADHRGEESDRHYGTRGGSQTNHPTLVQQYAKSRHGLT</sequence>
<feature type="non-terminal residue" evidence="2">
    <location>
        <position position="1"/>
    </location>
</feature>
<feature type="compositionally biased region" description="Low complexity" evidence="1">
    <location>
        <begin position="121"/>
        <end position="138"/>
    </location>
</feature>
<proteinExistence type="predicted"/>
<dbReference type="AlphaFoldDB" id="A0AAV2I9T5"/>
<feature type="region of interest" description="Disordered" evidence="1">
    <location>
        <begin position="108"/>
        <end position="175"/>
    </location>
</feature>
<reference evidence="2 3" key="1">
    <citation type="submission" date="2024-04" db="EMBL/GenBank/DDBJ databases">
        <authorList>
            <consortium name="Genoscope - CEA"/>
            <person name="William W."/>
        </authorList>
    </citation>
    <scope>NUCLEOTIDE SEQUENCE [LARGE SCALE GENOMIC DNA]</scope>
</reference>
<gene>
    <name evidence="2" type="ORF">GSLYS_00016323001</name>
</gene>
<dbReference type="EMBL" id="CAXITT010000506">
    <property type="protein sequence ID" value="CAL1542789.1"/>
    <property type="molecule type" value="Genomic_DNA"/>
</dbReference>
<feature type="non-terminal residue" evidence="2">
    <location>
        <position position="175"/>
    </location>
</feature>
<evidence type="ECO:0000313" key="3">
    <source>
        <dbReference type="Proteomes" id="UP001497497"/>
    </source>
</evidence>
<evidence type="ECO:0000313" key="2">
    <source>
        <dbReference type="EMBL" id="CAL1542789.1"/>
    </source>
</evidence>
<protein>
    <submittedName>
        <fullName evidence="2">Uncharacterized protein</fullName>
    </submittedName>
</protein>
<comment type="caution">
    <text evidence="2">The sequence shown here is derived from an EMBL/GenBank/DDBJ whole genome shotgun (WGS) entry which is preliminary data.</text>
</comment>
<organism evidence="2 3">
    <name type="scientific">Lymnaea stagnalis</name>
    <name type="common">Great pond snail</name>
    <name type="synonym">Helix stagnalis</name>
    <dbReference type="NCBI Taxonomy" id="6523"/>
    <lineage>
        <taxon>Eukaryota</taxon>
        <taxon>Metazoa</taxon>
        <taxon>Spiralia</taxon>
        <taxon>Lophotrochozoa</taxon>
        <taxon>Mollusca</taxon>
        <taxon>Gastropoda</taxon>
        <taxon>Heterobranchia</taxon>
        <taxon>Euthyneura</taxon>
        <taxon>Panpulmonata</taxon>
        <taxon>Hygrophila</taxon>
        <taxon>Lymnaeoidea</taxon>
        <taxon>Lymnaeidae</taxon>
        <taxon>Lymnaea</taxon>
    </lineage>
</organism>
<keyword evidence="3" id="KW-1185">Reference proteome</keyword>
<feature type="compositionally biased region" description="Basic and acidic residues" evidence="1">
    <location>
        <begin position="139"/>
        <end position="150"/>
    </location>
</feature>
<feature type="compositionally biased region" description="Basic and acidic residues" evidence="1">
    <location>
        <begin position="20"/>
        <end position="32"/>
    </location>
</feature>